<name>A0A9D7XEM2_9BACT</name>
<evidence type="ECO:0000259" key="3">
    <source>
        <dbReference type="Pfam" id="PF23357"/>
    </source>
</evidence>
<dbReference type="Pfam" id="PF09822">
    <property type="entry name" value="ABC_transp_aux"/>
    <property type="match status" value="1"/>
</dbReference>
<dbReference type="AlphaFoldDB" id="A0A9D7XEM2"/>
<evidence type="ECO:0000313" key="4">
    <source>
        <dbReference type="EMBL" id="MBK9719259.1"/>
    </source>
</evidence>
<dbReference type="Proteomes" id="UP000808349">
    <property type="component" value="Unassembled WGS sequence"/>
</dbReference>
<keyword evidence="1" id="KW-0812">Transmembrane</keyword>
<gene>
    <name evidence="4" type="ORF">IPO85_17420</name>
</gene>
<dbReference type="InterPro" id="IPR055396">
    <property type="entry name" value="DUF7088"/>
</dbReference>
<dbReference type="SUPFAM" id="SSF52317">
    <property type="entry name" value="Class I glutamine amidotransferase-like"/>
    <property type="match status" value="1"/>
</dbReference>
<dbReference type="InterPro" id="IPR029062">
    <property type="entry name" value="Class_I_gatase-like"/>
</dbReference>
<proteinExistence type="predicted"/>
<feature type="transmembrane region" description="Helical" evidence="1">
    <location>
        <begin position="462"/>
        <end position="481"/>
    </location>
</feature>
<dbReference type="InterPro" id="IPR019196">
    <property type="entry name" value="ABC_transp_unknown"/>
</dbReference>
<accession>A0A9D7XEM2</accession>
<protein>
    <submittedName>
        <fullName evidence="4">GldG family protein</fullName>
    </submittedName>
</protein>
<evidence type="ECO:0000313" key="5">
    <source>
        <dbReference type="Proteomes" id="UP000808349"/>
    </source>
</evidence>
<dbReference type="CDD" id="cd03143">
    <property type="entry name" value="A4_beta-galactosidase_middle_domain"/>
    <property type="match status" value="1"/>
</dbReference>
<dbReference type="EMBL" id="JADKFW010000017">
    <property type="protein sequence ID" value="MBK9719259.1"/>
    <property type="molecule type" value="Genomic_DNA"/>
</dbReference>
<keyword evidence="1" id="KW-1133">Transmembrane helix</keyword>
<evidence type="ECO:0000259" key="2">
    <source>
        <dbReference type="Pfam" id="PF09822"/>
    </source>
</evidence>
<organism evidence="4 5">
    <name type="scientific">Candidatus Defluviibacterium haderslevense</name>
    <dbReference type="NCBI Taxonomy" id="2981993"/>
    <lineage>
        <taxon>Bacteria</taxon>
        <taxon>Pseudomonadati</taxon>
        <taxon>Bacteroidota</taxon>
        <taxon>Saprospiria</taxon>
        <taxon>Saprospirales</taxon>
        <taxon>Saprospiraceae</taxon>
        <taxon>Candidatus Defluviibacterium</taxon>
    </lineage>
</organism>
<comment type="caution">
    <text evidence="4">The sequence shown here is derived from an EMBL/GenBank/DDBJ whole genome shotgun (WGS) entry which is preliminary data.</text>
</comment>
<feature type="domain" description="ABC-type uncharacterised transport system" evidence="2">
    <location>
        <begin position="170"/>
        <end position="427"/>
    </location>
</feature>
<dbReference type="Pfam" id="PF23357">
    <property type="entry name" value="DUF7088"/>
    <property type="match status" value="1"/>
</dbReference>
<feature type="domain" description="DUF7088" evidence="3">
    <location>
        <begin position="33"/>
        <end position="136"/>
    </location>
</feature>
<sequence length="499" mass="56191">MNSLGTKILIAIIGFVAINFLAKQFFFRFDLTQNKEFTLSKATKDIIKNLDEKVNITAYFSNDLPTDVAKTQEELKDILNEFANISKGQVEYQFISPNDDPKKEEEAMKEGIQPVMINVREKDQSKQLKAFLGVTVKLGDAKEVIPVIQPGTAMEYALTTSIKKLAVKNKPLLGFLQGHREAAIQELAQAYESLNILYHSESVYISDTVDLSKYKTLVIVRPQDSFPPADLAKLDEYLSNGGNILLAMNHIEADMQQGLVNVSKTGLKEWLNAKGLKVEDALVRDVACGQVQVQQQNGFFSFNTPIQMPYLPLVQKFPEHPVTKGLERVILQFASPLSYSGDARNVFTPLLLSSDKSASENLPLVFDIQRQWTQSDFPQSNICMGGVLEGKIVGDRSSRLIVYTDGDFPVGRGRNQQINADNVSLLVNGIDWLSDDTGLIDLRTKAIDTRPIKELDDATRSLYKYLNFLLPIGLILVYSFFRSSMNRRKRIQRMEERYV</sequence>
<evidence type="ECO:0000256" key="1">
    <source>
        <dbReference type="SAM" id="Phobius"/>
    </source>
</evidence>
<reference evidence="4 5" key="1">
    <citation type="submission" date="2020-10" db="EMBL/GenBank/DDBJ databases">
        <title>Connecting structure to function with the recovery of over 1000 high-quality activated sludge metagenome-assembled genomes encoding full-length rRNA genes using long-read sequencing.</title>
        <authorList>
            <person name="Singleton C.M."/>
            <person name="Petriglieri F."/>
            <person name="Kristensen J.M."/>
            <person name="Kirkegaard R.H."/>
            <person name="Michaelsen T.Y."/>
            <person name="Andersen M.H."/>
            <person name="Karst S.M."/>
            <person name="Dueholm M.S."/>
            <person name="Nielsen P.H."/>
            <person name="Albertsen M."/>
        </authorList>
    </citation>
    <scope>NUCLEOTIDE SEQUENCE [LARGE SCALE GENOMIC DNA]</scope>
    <source>
        <strain evidence="4">Ribe_18-Q3-R11-54_BAT3C.373</strain>
    </source>
</reference>
<keyword evidence="1" id="KW-0472">Membrane</keyword>